<dbReference type="Proteomes" id="UP001139534">
    <property type="component" value="Unassembled WGS sequence"/>
</dbReference>
<evidence type="ECO:0000313" key="2">
    <source>
        <dbReference type="EMBL" id="MCK8487031.1"/>
    </source>
</evidence>
<dbReference type="AlphaFoldDB" id="A0A9X1XZX4"/>
<feature type="transmembrane region" description="Helical" evidence="1">
    <location>
        <begin position="149"/>
        <end position="165"/>
    </location>
</feature>
<proteinExistence type="predicted"/>
<feature type="transmembrane region" description="Helical" evidence="1">
    <location>
        <begin position="16"/>
        <end position="38"/>
    </location>
</feature>
<gene>
    <name evidence="2" type="ORF">M0651_07605</name>
</gene>
<feature type="transmembrane region" description="Helical" evidence="1">
    <location>
        <begin position="68"/>
        <end position="91"/>
    </location>
</feature>
<keyword evidence="1" id="KW-0812">Transmembrane</keyword>
<comment type="caution">
    <text evidence="2">The sequence shown here is derived from an EMBL/GenBank/DDBJ whole genome shotgun (WGS) entry which is preliminary data.</text>
</comment>
<protein>
    <submittedName>
        <fullName evidence="2">Uncharacterized protein</fullName>
    </submittedName>
</protein>
<keyword evidence="1" id="KW-1133">Transmembrane helix</keyword>
<accession>A0A9X1XZX4</accession>
<dbReference type="RefSeq" id="WP_248551244.1">
    <property type="nucleotide sequence ID" value="NZ_JALPRK010000005.1"/>
</dbReference>
<name>A0A9X1XZX4_9BACL</name>
<evidence type="ECO:0000256" key="1">
    <source>
        <dbReference type="SAM" id="Phobius"/>
    </source>
</evidence>
<organism evidence="2 3">
    <name type="scientific">Paenibacillus mellifer</name>
    <dbReference type="NCBI Taxonomy" id="2937794"/>
    <lineage>
        <taxon>Bacteria</taxon>
        <taxon>Bacillati</taxon>
        <taxon>Bacillota</taxon>
        <taxon>Bacilli</taxon>
        <taxon>Bacillales</taxon>
        <taxon>Paenibacillaceae</taxon>
        <taxon>Paenibacillus</taxon>
    </lineage>
</organism>
<keyword evidence="3" id="KW-1185">Reference proteome</keyword>
<sequence>MAVFNRYFGKKDKIPGLWLIPILGSAVMFSTFFIPIGFHGTEGVESFIYVWISTADSMRMEFGFVERVIYIILLVYLSLSLLFITVTWHVGAELLKDAFAKKRWTPGVEQKFGWKLWIIIILFSTPYLFMVKFLDEKQFFELIREWLNLRYLSEIALVIIVFWLGRKAAK</sequence>
<reference evidence="2" key="1">
    <citation type="submission" date="2022-04" db="EMBL/GenBank/DDBJ databases">
        <authorList>
            <person name="Seo M.-J."/>
        </authorList>
    </citation>
    <scope>NUCLEOTIDE SEQUENCE</scope>
    <source>
        <strain evidence="2">MBLB2552</strain>
    </source>
</reference>
<dbReference type="EMBL" id="JALPRK010000005">
    <property type="protein sequence ID" value="MCK8487031.1"/>
    <property type="molecule type" value="Genomic_DNA"/>
</dbReference>
<evidence type="ECO:0000313" key="3">
    <source>
        <dbReference type="Proteomes" id="UP001139534"/>
    </source>
</evidence>
<keyword evidence="1" id="KW-0472">Membrane</keyword>
<feature type="transmembrane region" description="Helical" evidence="1">
    <location>
        <begin position="112"/>
        <end position="129"/>
    </location>
</feature>